<organism evidence="1 2">
    <name type="scientific">Scortum barcoo</name>
    <name type="common">barcoo grunter</name>
    <dbReference type="NCBI Taxonomy" id="214431"/>
    <lineage>
        <taxon>Eukaryota</taxon>
        <taxon>Metazoa</taxon>
        <taxon>Chordata</taxon>
        <taxon>Craniata</taxon>
        <taxon>Vertebrata</taxon>
        <taxon>Euteleostomi</taxon>
        <taxon>Actinopterygii</taxon>
        <taxon>Neopterygii</taxon>
        <taxon>Teleostei</taxon>
        <taxon>Neoteleostei</taxon>
        <taxon>Acanthomorphata</taxon>
        <taxon>Eupercaria</taxon>
        <taxon>Centrarchiformes</taxon>
        <taxon>Terapontoidei</taxon>
        <taxon>Terapontidae</taxon>
        <taxon>Scortum</taxon>
    </lineage>
</organism>
<name>A0ACB8X3U4_9TELE</name>
<proteinExistence type="predicted"/>
<comment type="caution">
    <text evidence="1">The sequence shown here is derived from an EMBL/GenBank/DDBJ whole genome shotgun (WGS) entry which is preliminary data.</text>
</comment>
<sequence>MAAAVSVSLLICLVSLSAQLTSCRLSSEPCYKPIRDDRPDSVRTHARPSEYVKASDLPPSWDWRNIEGKNYVSITRNQHIPQYCGSCWAMGATSALADRINIKRGGAWPLTYLSVQNVIDCGRAGSCYGGDHLRVYAYAHQTGIPDETCNNYQAKNQKCEQFNQCGTCSFESCAIVKNYTEWKVGDYGEVSGRDHMKAEIYTNGPISCALMATEGLEEYSGGVFAEFHPLSLPNHIVSVAGWGVAEDGAEYWIVRNSWGEFWGEHGWARIVTSAYKGGKGNWFNLGRGSDLSSEPHISPDEHHRHPAGDLSGGSGSGRGEEDASWTAPSPPARRFSDGDMPRLSLRWVVAGVLILVVGGAFLFCEYLIYFPAILKCAWPRISHARGGEGIDGRPGGGDPSAVRAMVLSDTHLLGAVGGHWFDKLRREWQMERAFQTALWLLRPEIVFILGDIFDEGKWSSQKRPVIIIIIIIFFIIIFIISSSSSTERLQHWEDDVRRFHRMFRHSTDTELVVLVGNHDIGFHYEMDWFKLQRFEKVFNASSTRIVTKKGVNFLLVNSVALHGDGCPICQSVEKELIKLSRDLNCSLQSSQSSSGVMDSCEGSQLYPPTPPVMLQHYPLFRVSDAGCTGLDAAPPEERHLLFREKYDVLSKEASQRLLQWFKPRLILSGHTHSGCEVLHDNKYPEISVPSFSWRNRNNPSFILASVSPGSYALSKCFLPEESTVISVYCSAGACMLLLFLAHCLWMKGLLQCLSLCLLGKHKSL</sequence>
<protein>
    <submittedName>
        <fullName evidence="1">Uncharacterized protein</fullName>
    </submittedName>
</protein>
<dbReference type="Proteomes" id="UP000831701">
    <property type="component" value="Chromosome 3"/>
</dbReference>
<evidence type="ECO:0000313" key="1">
    <source>
        <dbReference type="EMBL" id="KAI3374763.1"/>
    </source>
</evidence>
<evidence type="ECO:0000313" key="2">
    <source>
        <dbReference type="Proteomes" id="UP000831701"/>
    </source>
</evidence>
<reference evidence="1" key="1">
    <citation type="submission" date="2022-04" db="EMBL/GenBank/DDBJ databases">
        <title>Jade perch genome.</title>
        <authorList>
            <person name="Chao B."/>
        </authorList>
    </citation>
    <scope>NUCLEOTIDE SEQUENCE</scope>
    <source>
        <strain evidence="1">CB-2022</strain>
    </source>
</reference>
<keyword evidence="2" id="KW-1185">Reference proteome</keyword>
<gene>
    <name evidence="1" type="ORF">L3Q82_021319</name>
</gene>
<dbReference type="EMBL" id="CM041533">
    <property type="protein sequence ID" value="KAI3374763.1"/>
    <property type="molecule type" value="Genomic_DNA"/>
</dbReference>
<accession>A0ACB8X3U4</accession>